<dbReference type="InterPro" id="IPR003658">
    <property type="entry name" value="Anti-sigma_ant"/>
</dbReference>
<dbReference type="CDD" id="cd07043">
    <property type="entry name" value="STAS_anti-anti-sigma_factors"/>
    <property type="match status" value="1"/>
</dbReference>
<dbReference type="InterPro" id="IPR002645">
    <property type="entry name" value="STAS_dom"/>
</dbReference>
<dbReference type="PANTHER" id="PTHR33495:SF2">
    <property type="entry name" value="ANTI-SIGMA FACTOR ANTAGONIST TM_1081-RELATED"/>
    <property type="match status" value="1"/>
</dbReference>
<accession>A0ABN1PIC1</accession>
<dbReference type="NCBIfam" id="TIGR00377">
    <property type="entry name" value="ant_ant_sig"/>
    <property type="match status" value="1"/>
</dbReference>
<dbReference type="RefSeq" id="WP_343965138.1">
    <property type="nucleotide sequence ID" value="NZ_BAAAHK010000003.1"/>
</dbReference>
<reference evidence="4 5" key="1">
    <citation type="journal article" date="2019" name="Int. J. Syst. Evol. Microbiol.">
        <title>The Global Catalogue of Microorganisms (GCM) 10K type strain sequencing project: providing services to taxonomists for standard genome sequencing and annotation.</title>
        <authorList>
            <consortium name="The Broad Institute Genomics Platform"/>
            <consortium name="The Broad Institute Genome Sequencing Center for Infectious Disease"/>
            <person name="Wu L."/>
            <person name="Ma J."/>
        </authorList>
    </citation>
    <scope>NUCLEOTIDE SEQUENCE [LARGE SCALE GENOMIC DNA]</scope>
    <source>
        <strain evidence="4 5">JCM 10977</strain>
    </source>
</reference>
<evidence type="ECO:0000256" key="2">
    <source>
        <dbReference type="RuleBase" id="RU003749"/>
    </source>
</evidence>
<feature type="domain" description="STAS" evidence="3">
    <location>
        <begin position="8"/>
        <end position="115"/>
    </location>
</feature>
<dbReference type="SUPFAM" id="SSF52091">
    <property type="entry name" value="SpoIIaa-like"/>
    <property type="match status" value="1"/>
</dbReference>
<dbReference type="Proteomes" id="UP001500542">
    <property type="component" value="Unassembled WGS sequence"/>
</dbReference>
<evidence type="ECO:0000313" key="5">
    <source>
        <dbReference type="Proteomes" id="UP001500542"/>
    </source>
</evidence>
<evidence type="ECO:0000313" key="4">
    <source>
        <dbReference type="EMBL" id="GAA0928119.1"/>
    </source>
</evidence>
<dbReference type="Gene3D" id="3.30.750.24">
    <property type="entry name" value="STAS domain"/>
    <property type="match status" value="1"/>
</dbReference>
<evidence type="ECO:0000259" key="3">
    <source>
        <dbReference type="PROSITE" id="PS50801"/>
    </source>
</evidence>
<dbReference type="Pfam" id="PF01740">
    <property type="entry name" value="STAS"/>
    <property type="match status" value="1"/>
</dbReference>
<keyword evidence="5" id="KW-1185">Reference proteome</keyword>
<name>A0ABN1PIC1_9ACTN</name>
<sequence>MSNDENPLIIRIDATNDLVVVELAGDLDMETTPALTAELKAVLGARPVVVELSGVEFMDSSGIGVLLGAHREAAAEGGALLLVAASPRLQKIFKITHLHKVFALHETMESAVASLESPLEIEGAPVETVVPGFTTEPD</sequence>
<comment type="caution">
    <text evidence="4">The sequence shown here is derived from an EMBL/GenBank/DDBJ whole genome shotgun (WGS) entry which is preliminary data.</text>
</comment>
<protein>
    <recommendedName>
        <fullName evidence="2">Anti-sigma factor antagonist</fullName>
    </recommendedName>
</protein>
<dbReference type="EMBL" id="BAAAHK010000003">
    <property type="protein sequence ID" value="GAA0928119.1"/>
    <property type="molecule type" value="Genomic_DNA"/>
</dbReference>
<proteinExistence type="inferred from homology"/>
<gene>
    <name evidence="4" type="primary">spoIIAA</name>
    <name evidence="4" type="ORF">GCM10009554_09450</name>
</gene>
<dbReference type="PROSITE" id="PS50801">
    <property type="entry name" value="STAS"/>
    <property type="match status" value="1"/>
</dbReference>
<dbReference type="InterPro" id="IPR036513">
    <property type="entry name" value="STAS_dom_sf"/>
</dbReference>
<evidence type="ECO:0000256" key="1">
    <source>
        <dbReference type="ARBA" id="ARBA00009013"/>
    </source>
</evidence>
<organism evidence="4 5">
    <name type="scientific">Kribbella koreensis</name>
    <dbReference type="NCBI Taxonomy" id="57909"/>
    <lineage>
        <taxon>Bacteria</taxon>
        <taxon>Bacillati</taxon>
        <taxon>Actinomycetota</taxon>
        <taxon>Actinomycetes</taxon>
        <taxon>Propionibacteriales</taxon>
        <taxon>Kribbellaceae</taxon>
        <taxon>Kribbella</taxon>
    </lineage>
</organism>
<dbReference type="PANTHER" id="PTHR33495">
    <property type="entry name" value="ANTI-SIGMA FACTOR ANTAGONIST TM_1081-RELATED-RELATED"/>
    <property type="match status" value="1"/>
</dbReference>
<comment type="similarity">
    <text evidence="1 2">Belongs to the anti-sigma-factor antagonist family.</text>
</comment>